<comment type="similarity">
    <text evidence="4">Belongs to the enoyl-CoA hydratase/isomerase family.</text>
</comment>
<keyword evidence="2" id="KW-0576">Peroxisome</keyword>
<dbReference type="InterPro" id="IPR051053">
    <property type="entry name" value="ECH/Chromodomain_protein"/>
</dbReference>
<dbReference type="PANTHER" id="PTHR43684">
    <property type="match status" value="1"/>
</dbReference>
<dbReference type="EMBL" id="JARFYN010000011">
    <property type="protein sequence ID" value="MDL2406205.1"/>
    <property type="molecule type" value="Genomic_DNA"/>
</dbReference>
<evidence type="ECO:0000256" key="3">
    <source>
        <dbReference type="ARBA" id="ARBA00023235"/>
    </source>
</evidence>
<protein>
    <submittedName>
        <fullName evidence="5">Enoyl-CoA hydratase</fullName>
    </submittedName>
</protein>
<dbReference type="InterPro" id="IPR029045">
    <property type="entry name" value="ClpP/crotonase-like_dom_sf"/>
</dbReference>
<evidence type="ECO:0000256" key="2">
    <source>
        <dbReference type="ARBA" id="ARBA00023140"/>
    </source>
</evidence>
<keyword evidence="6" id="KW-1185">Reference proteome</keyword>
<reference evidence="5" key="1">
    <citation type="submission" date="2023-06" db="EMBL/GenBank/DDBJ databases">
        <title>Phylogenetic Diversity of Rhizobium strains.</title>
        <authorList>
            <person name="Moura F.T."/>
            <person name="Helene L.C.F."/>
            <person name="Hungria M."/>
        </authorList>
    </citation>
    <scope>NUCLEOTIDE SEQUENCE</scope>
    <source>
        <strain evidence="5">CCGE524</strain>
    </source>
</reference>
<evidence type="ECO:0000313" key="5">
    <source>
        <dbReference type="EMBL" id="MDL2406205.1"/>
    </source>
</evidence>
<evidence type="ECO:0000256" key="1">
    <source>
        <dbReference type="ARBA" id="ARBA00004275"/>
    </source>
</evidence>
<gene>
    <name evidence="5" type="ORF">PY650_11135</name>
</gene>
<dbReference type="CDD" id="cd06558">
    <property type="entry name" value="crotonase-like"/>
    <property type="match status" value="1"/>
</dbReference>
<dbReference type="PANTHER" id="PTHR43684:SF1">
    <property type="entry name" value="ENOYL-COA DELTA ISOMERASE 2"/>
    <property type="match status" value="1"/>
</dbReference>
<keyword evidence="3" id="KW-0413">Isomerase</keyword>
<evidence type="ECO:0000313" key="6">
    <source>
        <dbReference type="Proteomes" id="UP001172630"/>
    </source>
</evidence>
<accession>A0ABT7KDY3</accession>
<sequence length="264" mass="28600">MKTMDDIVVEHSEGVLRVELNRPEKMNAMTSSMYVKLADIFNQAAEDESVRVVLWHGAGEAFAAGNDVKDFLQNPPGAGESPQARLMNALVDFEKPLIAAVHGVAIGGGTTMLLHCDFVYAAEKTRFQMPFVNIGVVPEFGSSCLLPQAIGHLRASDLILLGSSFDAGRAHELGLVTEVVPHETLLAVATETARHLAAKPAGALQASKRLLKQPFVEHIRTAMKAENEAFSVQVRSDEAKEALTAFLEKRPADFTKTRRIAAAK</sequence>
<evidence type="ECO:0000256" key="4">
    <source>
        <dbReference type="RuleBase" id="RU003707"/>
    </source>
</evidence>
<dbReference type="Pfam" id="PF00378">
    <property type="entry name" value="ECH_1"/>
    <property type="match status" value="1"/>
</dbReference>
<dbReference type="PROSITE" id="PS00166">
    <property type="entry name" value="ENOYL_COA_HYDRATASE"/>
    <property type="match status" value="1"/>
</dbReference>
<dbReference type="SUPFAM" id="SSF52096">
    <property type="entry name" value="ClpP/crotonase"/>
    <property type="match status" value="1"/>
</dbReference>
<dbReference type="InterPro" id="IPR001753">
    <property type="entry name" value="Enoyl-CoA_hydra/iso"/>
</dbReference>
<name>A0ABT7KDY3_9HYPH</name>
<comment type="subcellular location">
    <subcellularLocation>
        <location evidence="1">Peroxisome</location>
    </subcellularLocation>
</comment>
<proteinExistence type="inferred from homology"/>
<comment type="caution">
    <text evidence="5">The sequence shown here is derived from an EMBL/GenBank/DDBJ whole genome shotgun (WGS) entry which is preliminary data.</text>
</comment>
<dbReference type="Proteomes" id="UP001172630">
    <property type="component" value="Unassembled WGS sequence"/>
</dbReference>
<dbReference type="RefSeq" id="WP_285879265.1">
    <property type="nucleotide sequence ID" value="NZ_JARFYN010000011.1"/>
</dbReference>
<dbReference type="Gene3D" id="3.90.226.10">
    <property type="entry name" value="2-enoyl-CoA Hydratase, Chain A, domain 1"/>
    <property type="match status" value="1"/>
</dbReference>
<dbReference type="InterPro" id="IPR018376">
    <property type="entry name" value="Enoyl-CoA_hyd/isom_CS"/>
</dbReference>
<organism evidence="5 6">
    <name type="scientific">Rhizobium calliandrae</name>
    <dbReference type="NCBI Taxonomy" id="1312182"/>
    <lineage>
        <taxon>Bacteria</taxon>
        <taxon>Pseudomonadati</taxon>
        <taxon>Pseudomonadota</taxon>
        <taxon>Alphaproteobacteria</taxon>
        <taxon>Hyphomicrobiales</taxon>
        <taxon>Rhizobiaceae</taxon>
        <taxon>Rhizobium/Agrobacterium group</taxon>
        <taxon>Rhizobium</taxon>
    </lineage>
</organism>